<reference evidence="8" key="1">
    <citation type="journal article" date="2019" name="Int. J. Syst. Evol. Microbiol.">
        <title>The Global Catalogue of Microorganisms (GCM) 10K type strain sequencing project: providing services to taxonomists for standard genome sequencing and annotation.</title>
        <authorList>
            <consortium name="The Broad Institute Genomics Platform"/>
            <consortium name="The Broad Institute Genome Sequencing Center for Infectious Disease"/>
            <person name="Wu L."/>
            <person name="Ma J."/>
        </authorList>
    </citation>
    <scope>NUCLEOTIDE SEQUENCE [LARGE SCALE GENOMIC DNA]</scope>
    <source>
        <strain evidence="8">JCM 18401</strain>
    </source>
</reference>
<feature type="transmembrane region" description="Helical" evidence="6">
    <location>
        <begin position="192"/>
        <end position="215"/>
    </location>
</feature>
<feature type="transmembrane region" description="Helical" evidence="6">
    <location>
        <begin position="141"/>
        <end position="159"/>
    </location>
</feature>
<feature type="transmembrane region" description="Helical" evidence="6">
    <location>
        <begin position="358"/>
        <end position="379"/>
    </location>
</feature>
<feature type="transmembrane region" description="Helical" evidence="6">
    <location>
        <begin position="48"/>
        <end position="70"/>
    </location>
</feature>
<keyword evidence="4 6" id="KW-1133">Transmembrane helix</keyword>
<keyword evidence="5 6" id="KW-0472">Membrane</keyword>
<keyword evidence="3 6" id="KW-0812">Transmembrane</keyword>
<dbReference type="InterPro" id="IPR044644">
    <property type="entry name" value="DinF-like"/>
</dbReference>
<feature type="transmembrane region" description="Helical" evidence="6">
    <location>
        <begin position="391"/>
        <end position="409"/>
    </location>
</feature>
<organism evidence="7 8">
    <name type="scientific">Ferrimonas pelagia</name>
    <dbReference type="NCBI Taxonomy" id="1177826"/>
    <lineage>
        <taxon>Bacteria</taxon>
        <taxon>Pseudomonadati</taxon>
        <taxon>Pseudomonadota</taxon>
        <taxon>Gammaproteobacteria</taxon>
        <taxon>Alteromonadales</taxon>
        <taxon>Ferrimonadaceae</taxon>
        <taxon>Ferrimonas</taxon>
    </lineage>
</organism>
<feature type="transmembrane region" description="Helical" evidence="6">
    <location>
        <begin position="315"/>
        <end position="346"/>
    </location>
</feature>
<dbReference type="Pfam" id="PF01554">
    <property type="entry name" value="MatE"/>
    <property type="match status" value="2"/>
</dbReference>
<accession>A0ABP9F0I3</accession>
<dbReference type="PANTHER" id="PTHR42893:SF46">
    <property type="entry name" value="PROTEIN DETOXIFICATION 44, CHLOROPLASTIC"/>
    <property type="match status" value="1"/>
</dbReference>
<comment type="caution">
    <text evidence="7">The sequence shown here is derived from an EMBL/GenBank/DDBJ whole genome shotgun (WGS) entry which is preliminary data.</text>
</comment>
<dbReference type="NCBIfam" id="TIGR00797">
    <property type="entry name" value="matE"/>
    <property type="match status" value="1"/>
</dbReference>
<keyword evidence="8" id="KW-1185">Reference proteome</keyword>
<evidence type="ECO:0000313" key="7">
    <source>
        <dbReference type="EMBL" id="GAA4891455.1"/>
    </source>
</evidence>
<evidence type="ECO:0000313" key="8">
    <source>
        <dbReference type="Proteomes" id="UP001499988"/>
    </source>
</evidence>
<dbReference type="NCBIfam" id="NF007690">
    <property type="entry name" value="PRK10367.1"/>
    <property type="match status" value="1"/>
</dbReference>
<name>A0ABP9F0I3_9GAMM</name>
<dbReference type="Proteomes" id="UP001499988">
    <property type="component" value="Unassembled WGS sequence"/>
</dbReference>
<gene>
    <name evidence="7" type="ORF">GCM10023333_25910</name>
</gene>
<evidence type="ECO:0000256" key="4">
    <source>
        <dbReference type="ARBA" id="ARBA00022989"/>
    </source>
</evidence>
<sequence length="448" mass="48729">MTIPAILRQRRAHQRTFALAVPMILSNITIPLLGLVDTAVIGHLSDAYYLGGVAVGAMIITFLFWILGFLRMATTGLVAQSYGRGDPLAQLQVLFQAGIMALLLALGLLLLQQPILHISLNLVGGSAEVQHYASVYFSHRIWSAPAALLNLVALGYLLGKQKPKAAMWLLIVTNSVNIALDLWFVLGLDWGVAGAARASVLADYAALSLALWFIWRQLPAELRQRQILTQLRLAGCGQLLALNRDIFLRTLSLQACMVFVTAQGARMGDEIVAANSVLMNFTLLIAYALDGFAYSAEAEVGKAVGAEDPAAVKDAVILGWFWSALTAVLFSLGFALGGAGIIAMLTSIESVQLVAMTYLPWIWLYPFMAFTCFLFDGVYIGAAKGRVMRNAMLGSTLGFFLLWGVFSGLGNHGLWLAFNGFMLLRSLTLGGHFCWHWRAGHWLPSRHG</sequence>
<feature type="transmembrane region" description="Helical" evidence="6">
    <location>
        <begin position="91"/>
        <end position="111"/>
    </location>
</feature>
<dbReference type="EMBL" id="BAABJZ010000085">
    <property type="protein sequence ID" value="GAA4891455.1"/>
    <property type="molecule type" value="Genomic_DNA"/>
</dbReference>
<evidence type="ECO:0000256" key="1">
    <source>
        <dbReference type="ARBA" id="ARBA00004141"/>
    </source>
</evidence>
<protein>
    <submittedName>
        <fullName evidence="7">MATE family efflux transporter</fullName>
    </submittedName>
</protein>
<evidence type="ECO:0000256" key="3">
    <source>
        <dbReference type="ARBA" id="ARBA00022692"/>
    </source>
</evidence>
<dbReference type="InterPro" id="IPR002528">
    <property type="entry name" value="MATE_fam"/>
</dbReference>
<comment type="subcellular location">
    <subcellularLocation>
        <location evidence="1">Membrane</location>
        <topology evidence="1">Multi-pass membrane protein</topology>
    </subcellularLocation>
</comment>
<evidence type="ECO:0000256" key="6">
    <source>
        <dbReference type="SAM" id="Phobius"/>
    </source>
</evidence>
<evidence type="ECO:0000256" key="2">
    <source>
        <dbReference type="ARBA" id="ARBA00010199"/>
    </source>
</evidence>
<dbReference type="RefSeq" id="WP_345335825.1">
    <property type="nucleotide sequence ID" value="NZ_BAABJZ010000085.1"/>
</dbReference>
<feature type="transmembrane region" description="Helical" evidence="6">
    <location>
        <begin position="16"/>
        <end position="36"/>
    </location>
</feature>
<proteinExistence type="inferred from homology"/>
<dbReference type="CDD" id="cd13136">
    <property type="entry name" value="MATE_DinF_like"/>
    <property type="match status" value="1"/>
</dbReference>
<dbReference type="PANTHER" id="PTHR42893">
    <property type="entry name" value="PROTEIN DETOXIFICATION 44, CHLOROPLASTIC-RELATED"/>
    <property type="match status" value="1"/>
</dbReference>
<evidence type="ECO:0000256" key="5">
    <source>
        <dbReference type="ARBA" id="ARBA00023136"/>
    </source>
</evidence>
<comment type="similarity">
    <text evidence="2">Belongs to the multi antimicrobial extrusion (MATE) (TC 2.A.66.1) family.</text>
</comment>
<feature type="transmembrane region" description="Helical" evidence="6">
    <location>
        <begin position="166"/>
        <end position="186"/>
    </location>
</feature>